<accession>A0A8H3ERC7</accession>
<feature type="compositionally biased region" description="Polar residues" evidence="1">
    <location>
        <begin position="322"/>
        <end position="335"/>
    </location>
</feature>
<proteinExistence type="predicted"/>
<comment type="caution">
    <text evidence="2">The sequence shown here is derived from an EMBL/GenBank/DDBJ whole genome shotgun (WGS) entry which is preliminary data.</text>
</comment>
<protein>
    <submittedName>
        <fullName evidence="2">Uncharacterized protein</fullName>
    </submittedName>
</protein>
<dbReference type="Proteomes" id="UP000664521">
    <property type="component" value="Unassembled WGS sequence"/>
</dbReference>
<dbReference type="PANTHER" id="PTHR42085:SF2">
    <property type="entry name" value="F-BOX DOMAIN-CONTAINING PROTEIN"/>
    <property type="match status" value="1"/>
</dbReference>
<evidence type="ECO:0000313" key="2">
    <source>
        <dbReference type="EMBL" id="CAF9911299.1"/>
    </source>
</evidence>
<sequence length="392" mass="45526">MDQEDDVRYSNMVSTVTFRRVSYSATSDPRKALVLYHATARPSIVSDDKGIDFLGFPREIRDEIYSHIFVKATRIGAESKFTKPFWRDAIRWRNHSLAGTCRQIWNESLVVYLLRNGFEFYYIRPFLEFLEKIGIRGRRLLTDVQWYHHARSRPFIVIRLLRSCTNLRNLDVSARVRVKERPGFQYRVPFLHARRFFLANYSRISFGDATPFGIFGDAEEAIPDLRLKLVTGEYEQRALRTLSENLKKVKWEIAGKYKRYDLPSIWMNGICHWKYQMLDDLKKKRKQEADEAQQANGKRHKTECEGVAEEQRDATGLGVQPTHVQPSPEDTTDGSTHLLQIFTPRDGIDEESIEEDDGYTIKEGNLLKDGILVATGKIFDDDNMVEEAVVSE</sequence>
<dbReference type="InterPro" id="IPR038883">
    <property type="entry name" value="AN11006-like"/>
</dbReference>
<evidence type="ECO:0000313" key="3">
    <source>
        <dbReference type="Proteomes" id="UP000664521"/>
    </source>
</evidence>
<organism evidence="2 3">
    <name type="scientific">Heterodermia speciosa</name>
    <dbReference type="NCBI Taxonomy" id="116794"/>
    <lineage>
        <taxon>Eukaryota</taxon>
        <taxon>Fungi</taxon>
        <taxon>Dikarya</taxon>
        <taxon>Ascomycota</taxon>
        <taxon>Pezizomycotina</taxon>
        <taxon>Lecanoromycetes</taxon>
        <taxon>OSLEUM clade</taxon>
        <taxon>Lecanoromycetidae</taxon>
        <taxon>Caliciales</taxon>
        <taxon>Physciaceae</taxon>
        <taxon>Heterodermia</taxon>
    </lineage>
</organism>
<dbReference type="OrthoDB" id="2951834at2759"/>
<dbReference type="EMBL" id="CAJPDS010000010">
    <property type="protein sequence ID" value="CAF9911299.1"/>
    <property type="molecule type" value="Genomic_DNA"/>
</dbReference>
<name>A0A8H3ERC7_9LECA</name>
<gene>
    <name evidence="2" type="ORF">HETSPECPRED_000294</name>
</gene>
<feature type="region of interest" description="Disordered" evidence="1">
    <location>
        <begin position="288"/>
        <end position="335"/>
    </location>
</feature>
<keyword evidence="3" id="KW-1185">Reference proteome</keyword>
<evidence type="ECO:0000256" key="1">
    <source>
        <dbReference type="SAM" id="MobiDB-lite"/>
    </source>
</evidence>
<dbReference type="AlphaFoldDB" id="A0A8H3ERC7"/>
<reference evidence="2" key="1">
    <citation type="submission" date="2021-03" db="EMBL/GenBank/DDBJ databases">
        <authorList>
            <person name="Tagirdzhanova G."/>
        </authorList>
    </citation>
    <scope>NUCLEOTIDE SEQUENCE</scope>
</reference>
<dbReference type="PANTHER" id="PTHR42085">
    <property type="entry name" value="F-BOX DOMAIN-CONTAINING PROTEIN"/>
    <property type="match status" value="1"/>
</dbReference>